<evidence type="ECO:0000256" key="5">
    <source>
        <dbReference type="ARBA" id="ARBA00022842"/>
    </source>
</evidence>
<keyword evidence="6" id="KW-0342">GTP-binding</keyword>
<evidence type="ECO:0000256" key="6">
    <source>
        <dbReference type="ARBA" id="ARBA00023134"/>
    </source>
</evidence>
<dbReference type="PANTHER" id="PTHR19136">
    <property type="entry name" value="MOLYBDENUM COFACTOR GUANYLYLTRANSFERASE"/>
    <property type="match status" value="1"/>
</dbReference>
<sequence>MIEAAAYILIGGQSRRFGSPKWKARIGNETVLNRILYSCKEFETQQLVGKYRPSEYKVPFIQDRHKIQAPIIGLHTALQQSKHDWNLIISCDLPLMTNSIMDRLWGKRKTGSDVIIPIVNDMLQTTCAFYHRKLLDLCKAGIQNNMLSLNDLVRASTYIEVDFSDQTDAFLNMNTQEDLVSIKKKLL</sequence>
<dbReference type="InterPro" id="IPR025877">
    <property type="entry name" value="MobA-like_NTP_Trfase"/>
</dbReference>
<keyword evidence="1" id="KW-0963">Cytoplasm</keyword>
<evidence type="ECO:0000259" key="8">
    <source>
        <dbReference type="Pfam" id="PF12804"/>
    </source>
</evidence>
<dbReference type="EMBL" id="UINC01002444">
    <property type="protein sequence ID" value="SUZ96740.1"/>
    <property type="molecule type" value="Genomic_DNA"/>
</dbReference>
<dbReference type="InterPro" id="IPR013482">
    <property type="entry name" value="Molybde_CF_guanTrfase"/>
</dbReference>
<proteinExistence type="predicted"/>
<evidence type="ECO:0000256" key="2">
    <source>
        <dbReference type="ARBA" id="ARBA00022679"/>
    </source>
</evidence>
<keyword evidence="2" id="KW-0808">Transferase</keyword>
<protein>
    <recommendedName>
        <fullName evidence="8">MobA-like NTP transferase domain-containing protein</fullName>
    </recommendedName>
</protein>
<accession>A0A381RY34</accession>
<gene>
    <name evidence="9" type="ORF">METZ01_LOCUS49594</name>
</gene>
<dbReference type="GO" id="GO:0006777">
    <property type="term" value="P:Mo-molybdopterin cofactor biosynthetic process"/>
    <property type="evidence" value="ECO:0007669"/>
    <property type="project" value="UniProtKB-KW"/>
</dbReference>
<reference evidence="9" key="1">
    <citation type="submission" date="2018-05" db="EMBL/GenBank/DDBJ databases">
        <authorList>
            <person name="Lanie J.A."/>
            <person name="Ng W.-L."/>
            <person name="Kazmierczak K.M."/>
            <person name="Andrzejewski T.M."/>
            <person name="Davidsen T.M."/>
            <person name="Wayne K.J."/>
            <person name="Tettelin H."/>
            <person name="Glass J.I."/>
            <person name="Rusch D."/>
            <person name="Podicherti R."/>
            <person name="Tsui H.-C.T."/>
            <person name="Winkler M.E."/>
        </authorList>
    </citation>
    <scope>NUCLEOTIDE SEQUENCE</scope>
</reference>
<dbReference type="SUPFAM" id="SSF53448">
    <property type="entry name" value="Nucleotide-diphospho-sugar transferases"/>
    <property type="match status" value="1"/>
</dbReference>
<keyword evidence="7" id="KW-0501">Molybdenum cofactor biosynthesis</keyword>
<keyword evidence="3" id="KW-0479">Metal-binding</keyword>
<dbReference type="InterPro" id="IPR029044">
    <property type="entry name" value="Nucleotide-diphossugar_trans"/>
</dbReference>
<name>A0A381RY34_9ZZZZ</name>
<evidence type="ECO:0000256" key="4">
    <source>
        <dbReference type="ARBA" id="ARBA00022741"/>
    </source>
</evidence>
<evidence type="ECO:0000256" key="3">
    <source>
        <dbReference type="ARBA" id="ARBA00022723"/>
    </source>
</evidence>
<dbReference type="GO" id="GO:0005525">
    <property type="term" value="F:GTP binding"/>
    <property type="evidence" value="ECO:0007669"/>
    <property type="project" value="UniProtKB-KW"/>
</dbReference>
<evidence type="ECO:0000256" key="1">
    <source>
        <dbReference type="ARBA" id="ARBA00022490"/>
    </source>
</evidence>
<evidence type="ECO:0000313" key="9">
    <source>
        <dbReference type="EMBL" id="SUZ96740.1"/>
    </source>
</evidence>
<organism evidence="9">
    <name type="scientific">marine metagenome</name>
    <dbReference type="NCBI Taxonomy" id="408172"/>
    <lineage>
        <taxon>unclassified sequences</taxon>
        <taxon>metagenomes</taxon>
        <taxon>ecological metagenomes</taxon>
    </lineage>
</organism>
<dbReference type="Gene3D" id="3.90.550.10">
    <property type="entry name" value="Spore Coat Polysaccharide Biosynthesis Protein SpsA, Chain A"/>
    <property type="match status" value="1"/>
</dbReference>
<dbReference type="PANTHER" id="PTHR19136:SF81">
    <property type="entry name" value="MOLYBDENUM COFACTOR GUANYLYLTRANSFERASE"/>
    <property type="match status" value="1"/>
</dbReference>
<evidence type="ECO:0000256" key="7">
    <source>
        <dbReference type="ARBA" id="ARBA00023150"/>
    </source>
</evidence>
<dbReference type="Pfam" id="PF12804">
    <property type="entry name" value="NTP_transf_3"/>
    <property type="match status" value="1"/>
</dbReference>
<keyword evidence="5" id="KW-0460">Magnesium</keyword>
<dbReference type="GO" id="GO:0046872">
    <property type="term" value="F:metal ion binding"/>
    <property type="evidence" value="ECO:0007669"/>
    <property type="project" value="UniProtKB-KW"/>
</dbReference>
<feature type="domain" description="MobA-like NTP transferase" evidence="8">
    <location>
        <begin position="6"/>
        <end position="142"/>
    </location>
</feature>
<dbReference type="GO" id="GO:0016779">
    <property type="term" value="F:nucleotidyltransferase activity"/>
    <property type="evidence" value="ECO:0007669"/>
    <property type="project" value="UniProtKB-ARBA"/>
</dbReference>
<dbReference type="CDD" id="cd02503">
    <property type="entry name" value="MobA"/>
    <property type="match status" value="1"/>
</dbReference>
<keyword evidence="4" id="KW-0547">Nucleotide-binding</keyword>
<dbReference type="AlphaFoldDB" id="A0A381RY34"/>